<evidence type="ECO:0000313" key="1">
    <source>
        <dbReference type="EMBL" id="KAF6240234.1"/>
    </source>
</evidence>
<gene>
    <name evidence="1" type="ORF">HO173_001845</name>
</gene>
<keyword evidence="2" id="KW-1185">Reference proteome</keyword>
<name>A0A8H6G459_9LECA</name>
<dbReference type="AlphaFoldDB" id="A0A8H6G459"/>
<evidence type="ECO:0000313" key="2">
    <source>
        <dbReference type="Proteomes" id="UP000578531"/>
    </source>
</evidence>
<comment type="caution">
    <text evidence="1">The sequence shown here is derived from an EMBL/GenBank/DDBJ whole genome shotgun (WGS) entry which is preliminary data.</text>
</comment>
<proteinExistence type="predicted"/>
<sequence length="284" mass="32655">MPPRPLRRLEIEIDRAETSEIVGMYAIFGEAFPFENPKLARVMYAGSDPGPAVEDILKTYLHSEYNRFMIAYDVTQGLVPDPGCEMEGVDEDEGMSYGWISVGLVPDSTSMNSYAASDLSVCASLKLLATEARDRGEDPRQLIVDKPGFRLALELRTRSKDGQARYITNPHLVVNTLAMWPFSHSDSTWEMAFKLLGWAVEYADRHNWPIWTQIPVGQRPFFHQAGFRDVRAFTLNLNDYKPRESRDDWGTQEWVQMVYRAPEERRARSISPRGRGERRRRLSF</sequence>
<dbReference type="OrthoDB" id="5399731at2759"/>
<organism evidence="1 2">
    <name type="scientific">Letharia columbiana</name>
    <dbReference type="NCBI Taxonomy" id="112416"/>
    <lineage>
        <taxon>Eukaryota</taxon>
        <taxon>Fungi</taxon>
        <taxon>Dikarya</taxon>
        <taxon>Ascomycota</taxon>
        <taxon>Pezizomycotina</taxon>
        <taxon>Lecanoromycetes</taxon>
        <taxon>OSLEUM clade</taxon>
        <taxon>Lecanoromycetidae</taxon>
        <taxon>Lecanorales</taxon>
        <taxon>Lecanorineae</taxon>
        <taxon>Parmeliaceae</taxon>
        <taxon>Letharia</taxon>
    </lineage>
</organism>
<reference evidence="1 2" key="1">
    <citation type="journal article" date="2020" name="Genomics">
        <title>Complete, high-quality genomes from long-read metagenomic sequencing of two wolf lichen thalli reveals enigmatic genome architecture.</title>
        <authorList>
            <person name="McKenzie S.K."/>
            <person name="Walston R.F."/>
            <person name="Allen J.L."/>
        </authorList>
    </citation>
    <scope>NUCLEOTIDE SEQUENCE [LARGE SCALE GENOMIC DNA]</scope>
    <source>
        <strain evidence="1">WasteWater2</strain>
    </source>
</reference>
<accession>A0A8H6G459</accession>
<dbReference type="RefSeq" id="XP_037169503.1">
    <property type="nucleotide sequence ID" value="XM_037303781.1"/>
</dbReference>
<dbReference type="GeneID" id="59283519"/>
<protein>
    <recommendedName>
        <fullName evidence="3">N-acetyltransferase domain-containing protein</fullName>
    </recommendedName>
</protein>
<dbReference type="EMBL" id="JACCJC010000004">
    <property type="protein sequence ID" value="KAF6240234.1"/>
    <property type="molecule type" value="Genomic_DNA"/>
</dbReference>
<dbReference type="Proteomes" id="UP000578531">
    <property type="component" value="Unassembled WGS sequence"/>
</dbReference>
<evidence type="ECO:0008006" key="3">
    <source>
        <dbReference type="Google" id="ProtNLM"/>
    </source>
</evidence>